<evidence type="ECO:0000313" key="2">
    <source>
        <dbReference type="EMBL" id="THU91067.1"/>
    </source>
</evidence>
<accession>A0A4S8LP28</accession>
<gene>
    <name evidence="2" type="ORF">K435DRAFT_674954</name>
</gene>
<dbReference type="OrthoDB" id="3224585at2759"/>
<protein>
    <submittedName>
        <fullName evidence="2">Uncharacterized protein</fullName>
    </submittedName>
</protein>
<feature type="compositionally biased region" description="Polar residues" evidence="1">
    <location>
        <begin position="1"/>
        <end position="16"/>
    </location>
</feature>
<name>A0A4S8LP28_DENBC</name>
<evidence type="ECO:0000313" key="3">
    <source>
        <dbReference type="Proteomes" id="UP000297245"/>
    </source>
</evidence>
<evidence type="ECO:0000256" key="1">
    <source>
        <dbReference type="SAM" id="MobiDB-lite"/>
    </source>
</evidence>
<reference evidence="2 3" key="1">
    <citation type="journal article" date="2019" name="Nat. Ecol. Evol.">
        <title>Megaphylogeny resolves global patterns of mushroom evolution.</title>
        <authorList>
            <person name="Varga T."/>
            <person name="Krizsan K."/>
            <person name="Foldi C."/>
            <person name="Dima B."/>
            <person name="Sanchez-Garcia M."/>
            <person name="Sanchez-Ramirez S."/>
            <person name="Szollosi G.J."/>
            <person name="Szarkandi J.G."/>
            <person name="Papp V."/>
            <person name="Albert L."/>
            <person name="Andreopoulos W."/>
            <person name="Angelini C."/>
            <person name="Antonin V."/>
            <person name="Barry K.W."/>
            <person name="Bougher N.L."/>
            <person name="Buchanan P."/>
            <person name="Buyck B."/>
            <person name="Bense V."/>
            <person name="Catcheside P."/>
            <person name="Chovatia M."/>
            <person name="Cooper J."/>
            <person name="Damon W."/>
            <person name="Desjardin D."/>
            <person name="Finy P."/>
            <person name="Geml J."/>
            <person name="Haridas S."/>
            <person name="Hughes K."/>
            <person name="Justo A."/>
            <person name="Karasinski D."/>
            <person name="Kautmanova I."/>
            <person name="Kiss B."/>
            <person name="Kocsube S."/>
            <person name="Kotiranta H."/>
            <person name="LaButti K.M."/>
            <person name="Lechner B.E."/>
            <person name="Liimatainen K."/>
            <person name="Lipzen A."/>
            <person name="Lukacs Z."/>
            <person name="Mihaltcheva S."/>
            <person name="Morgado L.N."/>
            <person name="Niskanen T."/>
            <person name="Noordeloos M.E."/>
            <person name="Ohm R.A."/>
            <person name="Ortiz-Santana B."/>
            <person name="Ovrebo C."/>
            <person name="Racz N."/>
            <person name="Riley R."/>
            <person name="Savchenko A."/>
            <person name="Shiryaev A."/>
            <person name="Soop K."/>
            <person name="Spirin V."/>
            <person name="Szebenyi C."/>
            <person name="Tomsovsky M."/>
            <person name="Tulloss R.E."/>
            <person name="Uehling J."/>
            <person name="Grigoriev I.V."/>
            <person name="Vagvolgyi C."/>
            <person name="Papp T."/>
            <person name="Martin F.M."/>
            <person name="Miettinen O."/>
            <person name="Hibbett D.S."/>
            <person name="Nagy L.G."/>
        </authorList>
    </citation>
    <scope>NUCLEOTIDE SEQUENCE [LARGE SCALE GENOMIC DNA]</scope>
    <source>
        <strain evidence="2 3">CBS 962.96</strain>
    </source>
</reference>
<keyword evidence="3" id="KW-1185">Reference proteome</keyword>
<feature type="region of interest" description="Disordered" evidence="1">
    <location>
        <begin position="1"/>
        <end position="57"/>
    </location>
</feature>
<dbReference type="EMBL" id="ML179317">
    <property type="protein sequence ID" value="THU91067.1"/>
    <property type="molecule type" value="Genomic_DNA"/>
</dbReference>
<organism evidence="2 3">
    <name type="scientific">Dendrothele bispora (strain CBS 962.96)</name>
    <dbReference type="NCBI Taxonomy" id="1314807"/>
    <lineage>
        <taxon>Eukaryota</taxon>
        <taxon>Fungi</taxon>
        <taxon>Dikarya</taxon>
        <taxon>Basidiomycota</taxon>
        <taxon>Agaricomycotina</taxon>
        <taxon>Agaricomycetes</taxon>
        <taxon>Agaricomycetidae</taxon>
        <taxon>Agaricales</taxon>
        <taxon>Agaricales incertae sedis</taxon>
        <taxon>Dendrothele</taxon>
    </lineage>
</organism>
<dbReference type="AlphaFoldDB" id="A0A4S8LP28"/>
<dbReference type="Proteomes" id="UP000297245">
    <property type="component" value="Unassembled WGS sequence"/>
</dbReference>
<feature type="non-terminal residue" evidence="2">
    <location>
        <position position="1"/>
    </location>
</feature>
<sequence>FKKATQEVNRSPVTDHNVNDDYVKNPPQKPEGAYETDLMGPSVLGQEGLGRPKHMDVEGEIVRESTVHSNF</sequence>
<proteinExistence type="predicted"/>